<dbReference type="SUPFAM" id="SSF46689">
    <property type="entry name" value="Homeodomain-like"/>
    <property type="match status" value="1"/>
</dbReference>
<dbReference type="Gene3D" id="1.10.10.60">
    <property type="entry name" value="Homeodomain-like"/>
    <property type="match status" value="1"/>
</dbReference>
<keyword evidence="7" id="KW-1185">Reference proteome</keyword>
<keyword evidence="1" id="KW-0805">Transcription regulation</keyword>
<name>A0ABV7KIH8_9HYPH</name>
<keyword evidence="2 4" id="KW-0238">DNA-binding</keyword>
<sequence length="232" mass="25201">MSKAHDPVSSRKAASQAAGETRAALIQAALRLFGQKGFDGTSTREIATAAGANIGSIAYHFGGKEGLHTATADHIVETIQVVAAQAIGQANAPAIDSTDEQAARGQLFTLLEHMMGFFVMRPEAGDIARFVLREMSQPSTALDRIYEGVFEPLHKRLCLAWERVTGQPAESETTKLLVFTMIGQVVYFRIAREVVMQRMGWNDMGDQEAAKLLGIVRDNLDAILTSRKDGKP</sequence>
<feature type="domain" description="HTH tetR-type" evidence="5">
    <location>
        <begin position="19"/>
        <end position="79"/>
    </location>
</feature>
<dbReference type="Pfam" id="PF00440">
    <property type="entry name" value="TetR_N"/>
    <property type="match status" value="1"/>
</dbReference>
<dbReference type="EMBL" id="JBHRTK010000034">
    <property type="protein sequence ID" value="MFC3209323.1"/>
    <property type="molecule type" value="Genomic_DNA"/>
</dbReference>
<dbReference type="Gene3D" id="1.10.357.10">
    <property type="entry name" value="Tetracycline Repressor, domain 2"/>
    <property type="match status" value="1"/>
</dbReference>
<dbReference type="Proteomes" id="UP001595583">
    <property type="component" value="Unassembled WGS sequence"/>
</dbReference>
<keyword evidence="3" id="KW-0804">Transcription</keyword>
<dbReference type="PROSITE" id="PS50977">
    <property type="entry name" value="HTH_TETR_2"/>
    <property type="match status" value="1"/>
</dbReference>
<dbReference type="InterPro" id="IPR001647">
    <property type="entry name" value="HTH_TetR"/>
</dbReference>
<evidence type="ECO:0000313" key="7">
    <source>
        <dbReference type="Proteomes" id="UP001595583"/>
    </source>
</evidence>
<proteinExistence type="predicted"/>
<reference evidence="7" key="1">
    <citation type="journal article" date="2019" name="Int. J. Syst. Evol. Microbiol.">
        <title>The Global Catalogue of Microorganisms (GCM) 10K type strain sequencing project: providing services to taxonomists for standard genome sequencing and annotation.</title>
        <authorList>
            <consortium name="The Broad Institute Genomics Platform"/>
            <consortium name="The Broad Institute Genome Sequencing Center for Infectious Disease"/>
            <person name="Wu L."/>
            <person name="Ma J."/>
        </authorList>
    </citation>
    <scope>NUCLEOTIDE SEQUENCE [LARGE SCALE GENOMIC DNA]</scope>
    <source>
        <strain evidence="7">KCTC 52165</strain>
    </source>
</reference>
<dbReference type="InterPro" id="IPR036271">
    <property type="entry name" value="Tet_transcr_reg_TetR-rel_C_sf"/>
</dbReference>
<evidence type="ECO:0000256" key="3">
    <source>
        <dbReference type="ARBA" id="ARBA00023163"/>
    </source>
</evidence>
<accession>A0ABV7KIH8</accession>
<dbReference type="PANTHER" id="PTHR30055">
    <property type="entry name" value="HTH-TYPE TRANSCRIPTIONAL REGULATOR RUTR"/>
    <property type="match status" value="1"/>
</dbReference>
<gene>
    <name evidence="6" type="ORF">ACFOHJ_24165</name>
</gene>
<evidence type="ECO:0000313" key="6">
    <source>
        <dbReference type="EMBL" id="MFC3209323.1"/>
    </source>
</evidence>
<evidence type="ECO:0000256" key="1">
    <source>
        <dbReference type="ARBA" id="ARBA00023015"/>
    </source>
</evidence>
<dbReference type="InterPro" id="IPR009057">
    <property type="entry name" value="Homeodomain-like_sf"/>
</dbReference>
<dbReference type="PRINTS" id="PR00455">
    <property type="entry name" value="HTHTETR"/>
</dbReference>
<dbReference type="InterPro" id="IPR050109">
    <property type="entry name" value="HTH-type_TetR-like_transc_reg"/>
</dbReference>
<protein>
    <submittedName>
        <fullName evidence="6">CerR family C-terminal domain-containing protein</fullName>
    </submittedName>
</protein>
<comment type="caution">
    <text evidence="6">The sequence shown here is derived from an EMBL/GenBank/DDBJ whole genome shotgun (WGS) entry which is preliminary data.</text>
</comment>
<evidence type="ECO:0000256" key="2">
    <source>
        <dbReference type="ARBA" id="ARBA00023125"/>
    </source>
</evidence>
<evidence type="ECO:0000259" key="5">
    <source>
        <dbReference type="PROSITE" id="PS50977"/>
    </source>
</evidence>
<feature type="DNA-binding region" description="H-T-H motif" evidence="4">
    <location>
        <begin position="42"/>
        <end position="61"/>
    </location>
</feature>
<dbReference type="PANTHER" id="PTHR30055:SF234">
    <property type="entry name" value="HTH-TYPE TRANSCRIPTIONAL REGULATOR BETI"/>
    <property type="match status" value="1"/>
</dbReference>
<dbReference type="SUPFAM" id="SSF48498">
    <property type="entry name" value="Tetracyclin repressor-like, C-terminal domain"/>
    <property type="match status" value="1"/>
</dbReference>
<evidence type="ECO:0000256" key="4">
    <source>
        <dbReference type="PROSITE-ProRule" id="PRU00335"/>
    </source>
</evidence>
<organism evidence="6 7">
    <name type="scientific">Aquamicrobium soli</name>
    <dbReference type="NCBI Taxonomy" id="1811518"/>
    <lineage>
        <taxon>Bacteria</taxon>
        <taxon>Pseudomonadati</taxon>
        <taxon>Pseudomonadota</taxon>
        <taxon>Alphaproteobacteria</taxon>
        <taxon>Hyphomicrobiales</taxon>
        <taxon>Phyllobacteriaceae</taxon>
        <taxon>Aquamicrobium</taxon>
    </lineage>
</organism>
<dbReference type="RefSeq" id="WP_378225595.1">
    <property type="nucleotide sequence ID" value="NZ_JBHRTK010000034.1"/>
</dbReference>
<dbReference type="Pfam" id="PF09209">
    <property type="entry name" value="CecR_C"/>
    <property type="match status" value="1"/>
</dbReference>
<dbReference type="InterPro" id="IPR015292">
    <property type="entry name" value="Tscrpt_reg_YbiH_C"/>
</dbReference>